<dbReference type="InterPro" id="IPR038718">
    <property type="entry name" value="SNF2-like_sf"/>
</dbReference>
<accession>A0A089PZW3</accession>
<dbReference type="SUPFAM" id="SSF52540">
    <property type="entry name" value="P-loop containing nucleoside triphosphate hydrolases"/>
    <property type="match status" value="2"/>
</dbReference>
<dbReference type="Proteomes" id="UP000029481">
    <property type="component" value="Chromosome"/>
</dbReference>
<reference evidence="3 4" key="1">
    <citation type="submission" date="2014-09" db="EMBL/GenBank/DDBJ databases">
        <title>Cedecea neteri SSMD04 Genome Sequencing.</title>
        <authorList>
            <person name="Tan J.-Y."/>
        </authorList>
    </citation>
    <scope>NUCLEOTIDE SEQUENCE [LARGE SCALE GENOMIC DNA]</scope>
    <source>
        <strain evidence="3 4">SSMD04</strain>
    </source>
</reference>
<dbReference type="PROSITE" id="PS51192">
    <property type="entry name" value="HELICASE_ATP_BIND_1"/>
    <property type="match status" value="1"/>
</dbReference>
<dbReference type="Gene3D" id="3.40.50.300">
    <property type="entry name" value="P-loop containing nucleotide triphosphate hydrolases"/>
    <property type="match status" value="1"/>
</dbReference>
<dbReference type="EMBL" id="CP009451">
    <property type="protein sequence ID" value="AIR05917.1"/>
    <property type="molecule type" value="Genomic_DNA"/>
</dbReference>
<dbReference type="InterPro" id="IPR014001">
    <property type="entry name" value="Helicase_ATP-bd"/>
</dbReference>
<dbReference type="PANTHER" id="PTHR45766">
    <property type="entry name" value="DNA ANNEALING HELICASE AND ENDONUCLEASE ZRANB3 FAMILY MEMBER"/>
    <property type="match status" value="1"/>
</dbReference>
<keyword evidence="3" id="KW-0347">Helicase</keyword>
<feature type="domain" description="Helicase ATP-binding" evidence="2">
    <location>
        <begin position="177"/>
        <end position="333"/>
    </location>
</feature>
<protein>
    <submittedName>
        <fullName evidence="3">Helicase SNF2</fullName>
    </submittedName>
</protein>
<dbReference type="InterPro" id="IPR057342">
    <property type="entry name" value="DEXDc_RapA"/>
</dbReference>
<dbReference type="GO" id="GO:0004386">
    <property type="term" value="F:helicase activity"/>
    <property type="evidence" value="ECO:0007669"/>
    <property type="project" value="UniProtKB-KW"/>
</dbReference>
<dbReference type="SMART" id="SM00487">
    <property type="entry name" value="DEXDc"/>
    <property type="match status" value="1"/>
</dbReference>
<name>A0A089PZW3_9ENTR</name>
<dbReference type="Gene3D" id="3.40.50.10810">
    <property type="entry name" value="Tandem AAA-ATPase domain"/>
    <property type="match status" value="1"/>
</dbReference>
<sequence>MTTHTGAFSEGDLVISPLFDGIAKIISILSTERAEIAWFYSPLEEEVNHQEVEVRALTAATLYEESTVYFRSPDSGIWSRGRYGGPRPGNKHLLIIRTGDNAVVDMAEMYYPNYGQGQAMNPAHFLAARSNDAPYFYPLRERFISAWINQRAACRSMSSLISSRVEIEPHQIAVVRRILQDPNPKYLLADEVGLGKTIEAGFVIREHVLECKLDARVLVVVPGALHGQWMQELIDRFALQDVMRGGRHHQIRMCQPDEIDAPELLDWCPTLVVIDEAHQLAALAWSRDAGERTQYNAMAALCHQAHIVLILSGTPMHGNERNFLAMLHCISPQAWQLNQLGIEKFIQRVSERERLGGIYSALTPETPNMMLEESLNELSDLFADDARLQELIDALRPHVDFFATDESEERTEGILALRYWIGEHYRLFHRLLRNRREDPSLICLFPGLDGLEKVTWPVSAEQITLDEILEAYREASLRNPERYRYQNADTLTDWVDALFLSPLTLSRRAKECQTIGAGSDEEFRFLEQIIEVAQQEQRVKDTVLMACLTHWFETNPEGKAVIFCGENQEAAHLATKLAIQAPWQVVRHTPEVLMQTELLDGTWQVLICDKRGEDGLNLHGKRRLAIHYSLSRDFNRFEQRLGRFNRYCGNLHVKPVKSLVLLPEREGLTADWLTLLDEGTGLFKRSVASLQFVLTEQLDAVWRDYVSQGPEVFREKIAHLAGEDGFVNQERKRVLAQENLLSMEHEVIAAREFSEQLAGKEEDADAQAADMLRWIRNALGFKREKYEEGGFRLCFERGQNQRQTLVDVKTFIDNCLIGLDFSEGYPPSTAMMSLSRTEASSQKLVYPLRYGQPFVETVWQLMQADPRGATMALLRVLTSLPLKQPRTYFHFQWLTEAKHDGEDSLTAQRCGDERFSPVVNQFWLDDSGNCAEPQIVVSLLDKPYDEDGNVLFQDINLREEVWTQMPDWFEPFNWKATVLAVKEQAYQQLQQSYGDQSVRHQLLAMKAIVLCTRDML</sequence>
<dbReference type="CDD" id="cd18011">
    <property type="entry name" value="DEXDc_RapA"/>
    <property type="match status" value="1"/>
</dbReference>
<dbReference type="KEGG" id="cnt:JT31_15225"/>
<dbReference type="NCBIfam" id="NF041062">
    <property type="entry name" value="DpdE"/>
    <property type="match status" value="1"/>
</dbReference>
<dbReference type="GO" id="GO:0016787">
    <property type="term" value="F:hydrolase activity"/>
    <property type="evidence" value="ECO:0007669"/>
    <property type="project" value="UniProtKB-KW"/>
</dbReference>
<dbReference type="AlphaFoldDB" id="A0A089PZW3"/>
<keyword evidence="3" id="KW-0547">Nucleotide-binding</keyword>
<keyword evidence="4" id="KW-1185">Reference proteome</keyword>
<organism evidence="3 4">
    <name type="scientific">Cedecea neteri</name>
    <dbReference type="NCBI Taxonomy" id="158822"/>
    <lineage>
        <taxon>Bacteria</taxon>
        <taxon>Pseudomonadati</taxon>
        <taxon>Pseudomonadota</taxon>
        <taxon>Gammaproteobacteria</taxon>
        <taxon>Enterobacterales</taxon>
        <taxon>Enterobacteriaceae</taxon>
        <taxon>Cedecea</taxon>
    </lineage>
</organism>
<dbReference type="RefSeq" id="WP_038478687.1">
    <property type="nucleotide sequence ID" value="NZ_CP009451.1"/>
</dbReference>
<dbReference type="InterPro" id="IPR027417">
    <property type="entry name" value="P-loop_NTPase"/>
</dbReference>
<keyword evidence="1" id="KW-0378">Hydrolase</keyword>
<evidence type="ECO:0000256" key="1">
    <source>
        <dbReference type="ARBA" id="ARBA00022801"/>
    </source>
</evidence>
<gene>
    <name evidence="3" type="ORF">JT31_15225</name>
</gene>
<evidence type="ECO:0000313" key="4">
    <source>
        <dbReference type="Proteomes" id="UP000029481"/>
    </source>
</evidence>
<dbReference type="OrthoDB" id="9814088at2"/>
<evidence type="ECO:0000313" key="3">
    <source>
        <dbReference type="EMBL" id="AIR05917.1"/>
    </source>
</evidence>
<keyword evidence="3" id="KW-0067">ATP-binding</keyword>
<dbReference type="PANTHER" id="PTHR45766:SF6">
    <property type="entry name" value="SWI_SNF-RELATED MATRIX-ASSOCIATED ACTIN-DEPENDENT REGULATOR OF CHROMATIN SUBFAMILY A-LIKE PROTEIN 1"/>
    <property type="match status" value="1"/>
</dbReference>
<evidence type="ECO:0000259" key="2">
    <source>
        <dbReference type="PROSITE" id="PS51192"/>
    </source>
</evidence>
<proteinExistence type="predicted"/>
<dbReference type="GO" id="GO:0005524">
    <property type="term" value="F:ATP binding"/>
    <property type="evidence" value="ECO:0007669"/>
    <property type="project" value="UniProtKB-KW"/>
</dbReference>